<dbReference type="Pfam" id="PF06985">
    <property type="entry name" value="HET"/>
    <property type="match status" value="1"/>
</dbReference>
<dbReference type="Proteomes" id="UP001595075">
    <property type="component" value="Unassembled WGS sequence"/>
</dbReference>
<feature type="compositionally biased region" description="Acidic residues" evidence="1">
    <location>
        <begin position="110"/>
        <end position="119"/>
    </location>
</feature>
<accession>A0ABR4CSU8</accession>
<proteinExistence type="predicted"/>
<dbReference type="InterPro" id="IPR052895">
    <property type="entry name" value="HetReg/Transcr_Mod"/>
</dbReference>
<feature type="domain" description="Heterokaryon incompatibility" evidence="2">
    <location>
        <begin position="310"/>
        <end position="455"/>
    </location>
</feature>
<dbReference type="EMBL" id="JAZHXI010000003">
    <property type="protein sequence ID" value="KAL2073059.1"/>
    <property type="molecule type" value="Genomic_DNA"/>
</dbReference>
<evidence type="ECO:0000313" key="3">
    <source>
        <dbReference type="EMBL" id="KAL2073059.1"/>
    </source>
</evidence>
<dbReference type="InterPro" id="IPR010730">
    <property type="entry name" value="HET"/>
</dbReference>
<dbReference type="PANTHER" id="PTHR24148:SF64">
    <property type="entry name" value="HETEROKARYON INCOMPATIBILITY DOMAIN-CONTAINING PROTEIN"/>
    <property type="match status" value="1"/>
</dbReference>
<evidence type="ECO:0000259" key="2">
    <source>
        <dbReference type="Pfam" id="PF06985"/>
    </source>
</evidence>
<reference evidence="3 4" key="1">
    <citation type="journal article" date="2024" name="Commun. Biol.">
        <title>Comparative genomic analysis of thermophilic fungi reveals convergent evolutionary adaptations and gene losses.</title>
        <authorList>
            <person name="Steindorff A.S."/>
            <person name="Aguilar-Pontes M.V."/>
            <person name="Robinson A.J."/>
            <person name="Andreopoulos B."/>
            <person name="LaButti K."/>
            <person name="Kuo A."/>
            <person name="Mondo S."/>
            <person name="Riley R."/>
            <person name="Otillar R."/>
            <person name="Haridas S."/>
            <person name="Lipzen A."/>
            <person name="Grimwood J."/>
            <person name="Schmutz J."/>
            <person name="Clum A."/>
            <person name="Reid I.D."/>
            <person name="Moisan M.C."/>
            <person name="Butler G."/>
            <person name="Nguyen T.T.M."/>
            <person name="Dewar K."/>
            <person name="Conant G."/>
            <person name="Drula E."/>
            <person name="Henrissat B."/>
            <person name="Hansel C."/>
            <person name="Singer S."/>
            <person name="Hutchinson M.I."/>
            <person name="de Vries R.P."/>
            <person name="Natvig D.O."/>
            <person name="Powell A.J."/>
            <person name="Tsang A."/>
            <person name="Grigoriev I.V."/>
        </authorList>
    </citation>
    <scope>NUCLEOTIDE SEQUENCE [LARGE SCALE GENOMIC DNA]</scope>
    <source>
        <strain evidence="3 4">CBS 494.80</strain>
    </source>
</reference>
<evidence type="ECO:0000256" key="1">
    <source>
        <dbReference type="SAM" id="MobiDB-lite"/>
    </source>
</evidence>
<keyword evidence="4" id="KW-1185">Reference proteome</keyword>
<dbReference type="PANTHER" id="PTHR24148">
    <property type="entry name" value="ANKYRIN REPEAT DOMAIN-CONTAINING PROTEIN 39 HOMOLOG-RELATED"/>
    <property type="match status" value="1"/>
</dbReference>
<dbReference type="Pfam" id="PF26639">
    <property type="entry name" value="Het-6_barrel"/>
    <property type="match status" value="1"/>
</dbReference>
<comment type="caution">
    <text evidence="3">The sequence shown here is derived from an EMBL/GenBank/DDBJ whole genome shotgun (WGS) entry which is preliminary data.</text>
</comment>
<sequence length="875" mass="99009">MSLEDLYKDLGIIDGDVMLDSLPLPAFSFPELPPAFTTDNDKENWNILGDALNKSSKQVSILDDLVKDLVSVSDRFRYIGDSVKWLKLELERMCQLPPLVAEQNDGLSQSDEEEDEEDDKYLPTSNNMGAEVDDISETFATEAGQAEEAFTEIPSAQERMFKPSGFYDWSEIEDDVHLLQEIVIMNPLMAIYEVLDAKPFSDDGLDQLFAQPPLVDWDGTNDDALLDVLKSLTDSFIEWQRSQSEEPSAISEKAIEETGGSCSIEQMHTYPSPRITNAHEIRVLELLPGSMDDPIHCLLSIEHIWDDPRYKALSYVWGTATDTRSIQLNEVAFNITNNLEVALRHLRDEIEPQRLWIDALCINQNDPIEKQAQVQLMSEIYPAADRVLCWLGPEADDSDYVFQEIQQVADSNSDEGDSDFNPRKESWHDIGDRFAQGLFMLESRQWWSRLWTCQESALTLKDPIITCGMRSISWPKYRRVSQLQIFPMSLLFPSKDSNPRGDGSSEFWKGIANLTRLHAAYILRGKRGRDSIDRSVLKHPISSMAILTRRHHCSDPRDKLYGILSFLLEPYRVLLPPNYTQSLELVTQKYTATVLMVSKSGLIYDHLPIRRGLTPRSPSWALDLSPQDVEMDTDPLLHPAKVTKDCATKGRNTQCISIGPRLLIRGIVLEEIKMVKNIQDEETPDPTQLFARLSEFECTAMDSRAQGLKLNNPTSRFQHLRKGDSFLEFVTYGVYQDDTDRSALEPATISEDKEEEAIKAIVRSDTLVSDIDHVSQPPPSAETERFDIDLQTLCHAMLGKKFITTDSGFFGIGASDIQEGDLVVLLFGFNTPMVLRQHGHYFSLVGGARIGGIMQGQLMEFVDDGTLAERTFEIR</sequence>
<organism evidence="3 4">
    <name type="scientific">Oculimacula yallundae</name>
    <dbReference type="NCBI Taxonomy" id="86028"/>
    <lineage>
        <taxon>Eukaryota</taxon>
        <taxon>Fungi</taxon>
        <taxon>Dikarya</taxon>
        <taxon>Ascomycota</taxon>
        <taxon>Pezizomycotina</taxon>
        <taxon>Leotiomycetes</taxon>
        <taxon>Helotiales</taxon>
        <taxon>Ploettnerulaceae</taxon>
        <taxon>Oculimacula</taxon>
    </lineage>
</organism>
<feature type="region of interest" description="Disordered" evidence="1">
    <location>
        <begin position="101"/>
        <end position="128"/>
    </location>
</feature>
<protein>
    <recommendedName>
        <fullName evidence="2">Heterokaryon incompatibility domain-containing protein</fullName>
    </recommendedName>
</protein>
<evidence type="ECO:0000313" key="4">
    <source>
        <dbReference type="Proteomes" id="UP001595075"/>
    </source>
</evidence>
<gene>
    <name evidence="3" type="ORF">VTL71DRAFT_10383</name>
</gene>
<name>A0ABR4CSU8_9HELO</name>